<dbReference type="Proteomes" id="UP000297447">
    <property type="component" value="Unassembled WGS sequence"/>
</dbReference>
<dbReference type="RefSeq" id="WP_134521061.1">
    <property type="nucleotide sequence ID" value="NZ_SOHE01000085.1"/>
</dbReference>
<name>A0A4R8ZTK6_9MICO</name>
<protein>
    <submittedName>
        <fullName evidence="2">Uncharacterized protein</fullName>
    </submittedName>
</protein>
<evidence type="ECO:0000256" key="1">
    <source>
        <dbReference type="SAM" id="Phobius"/>
    </source>
</evidence>
<organism evidence="2 3">
    <name type="scientific">Cryobacterium frigoriphilum</name>
    <dbReference type="NCBI Taxonomy" id="1259150"/>
    <lineage>
        <taxon>Bacteria</taxon>
        <taxon>Bacillati</taxon>
        <taxon>Actinomycetota</taxon>
        <taxon>Actinomycetes</taxon>
        <taxon>Micrococcales</taxon>
        <taxon>Microbacteriaceae</taxon>
        <taxon>Cryobacterium</taxon>
    </lineage>
</organism>
<reference evidence="2 3" key="1">
    <citation type="submission" date="2019-03" db="EMBL/GenBank/DDBJ databases">
        <title>Genomics of glacier-inhabiting Cryobacterium strains.</title>
        <authorList>
            <person name="Liu Q."/>
            <person name="Xin Y.-H."/>
        </authorList>
    </citation>
    <scope>NUCLEOTIDE SEQUENCE [LARGE SCALE GENOMIC DNA]</scope>
    <source>
        <strain evidence="2 3">Hh14</strain>
    </source>
</reference>
<gene>
    <name evidence="2" type="ORF">E3T55_18745</name>
</gene>
<comment type="caution">
    <text evidence="2">The sequence shown here is derived from an EMBL/GenBank/DDBJ whole genome shotgun (WGS) entry which is preliminary data.</text>
</comment>
<evidence type="ECO:0000313" key="2">
    <source>
        <dbReference type="EMBL" id="TFD45375.1"/>
    </source>
</evidence>
<dbReference type="OrthoDB" id="5120182at2"/>
<proteinExistence type="predicted"/>
<keyword evidence="1" id="KW-0472">Membrane</keyword>
<feature type="transmembrane region" description="Helical" evidence="1">
    <location>
        <begin position="6"/>
        <end position="34"/>
    </location>
</feature>
<dbReference type="AlphaFoldDB" id="A0A4R8ZTK6"/>
<sequence>METDPFALPAFVLAIISLAVATIGALTGVAALAWQIVTRTRGAHRVSVNVANSMVLDEHAPTVVLIGVEAINSGVSAVRITTWGMELPNKSGGFVVANPLHYSTPLPHLLEPGTNAHFFLAAETLGANIRHNAELSPNQLRVFVKLATGQTIYAKKTGVPLADEFWR</sequence>
<keyword evidence="1" id="KW-1133">Transmembrane helix</keyword>
<dbReference type="EMBL" id="SOHE01000085">
    <property type="protein sequence ID" value="TFD45375.1"/>
    <property type="molecule type" value="Genomic_DNA"/>
</dbReference>
<evidence type="ECO:0000313" key="3">
    <source>
        <dbReference type="Proteomes" id="UP000297447"/>
    </source>
</evidence>
<accession>A0A4R8ZTK6</accession>
<keyword evidence="1" id="KW-0812">Transmembrane</keyword>
<keyword evidence="3" id="KW-1185">Reference proteome</keyword>